<dbReference type="EMBL" id="HE806316">
    <property type="protein sequence ID" value="CCH58498.1"/>
    <property type="molecule type" value="Genomic_DNA"/>
</dbReference>
<evidence type="ECO:0000313" key="2">
    <source>
        <dbReference type="Proteomes" id="UP000002866"/>
    </source>
</evidence>
<dbReference type="GeneID" id="14493435"/>
<proteinExistence type="predicted"/>
<organism evidence="1 2">
    <name type="scientific">Henningerozyma blattae (strain ATCC 34711 / CBS 6284 / DSM 70876 / NBRC 10599 / NRRL Y-10934 / UCD 77-7)</name>
    <name type="common">Yeast</name>
    <name type="synonym">Tetrapisispora blattae</name>
    <dbReference type="NCBI Taxonomy" id="1071380"/>
    <lineage>
        <taxon>Eukaryota</taxon>
        <taxon>Fungi</taxon>
        <taxon>Dikarya</taxon>
        <taxon>Ascomycota</taxon>
        <taxon>Saccharomycotina</taxon>
        <taxon>Saccharomycetes</taxon>
        <taxon>Saccharomycetales</taxon>
        <taxon>Saccharomycetaceae</taxon>
        <taxon>Henningerozyma</taxon>
    </lineage>
</organism>
<dbReference type="AlphaFoldDB" id="I2GWJ6"/>
<dbReference type="InParanoid" id="I2GWJ6"/>
<reference evidence="1 2" key="1">
    <citation type="journal article" date="2011" name="Proc. Natl. Acad. Sci. U.S.A.">
        <title>Evolutionary erosion of yeast sex chromosomes by mating-type switching accidents.</title>
        <authorList>
            <person name="Gordon J.L."/>
            <person name="Armisen D."/>
            <person name="Proux-Wera E."/>
            <person name="Oheigeartaigh S.S."/>
            <person name="Byrne K.P."/>
            <person name="Wolfe K.H."/>
        </authorList>
    </citation>
    <scope>NUCLEOTIDE SEQUENCE [LARGE SCALE GENOMIC DNA]</scope>
    <source>
        <strain evidence="2">ATCC 34711 / CBS 6284 / DSM 70876 / NBRC 10599 / NRRL Y-10934 / UCD 77-7</strain>
    </source>
</reference>
<sequence>MFFTNSDLQLLNFLNFEKPNYTTVTTTTLSFSNGHVLPRTALEFPSNDQIFVQLRNLMFDNSLPSSSSSSTFIAKIIKLDPINLNKSFIKNIDNTTTTLDQQIVEFTWLLEDSISMTNLNQHFNLNSISNWLLNLKDLTHTNWDSSTIINNLIKNSIASCLKDIYRKNNLLELSNMWDRYVRLPTIKYLFNFINSNLVLSDSCSETPLKLTLIIIIILKQLRFSLNLIDSNLLPYILKLKKIHYLNTILSTLIHKLSINDSKFVRNMNQLIEFFIFKIQLSLFFLSEDYNSIDILPSMTIQQKNTLFNHLDYFTVNLITQIHTLQSQFRIKNLFGLNLLFIKLFPNYFFHSIQDSNLNLTEFKKQLNLIGLKLSANLMEITPNLPHNPTKDALEQSQYDQFRHLVLKLFINFFFLDNKSDSTNYLTNLDSVYYQFLDSNKYFRNKCIFQLYFISIISLFNNNMLIFDKFFYLLKSTIKDNSFITYNFIKRLELLRKLSKNELDLDSDSKLNEYFAQFNDLNIILY</sequence>
<dbReference type="Proteomes" id="UP000002866">
    <property type="component" value="Chromosome 1"/>
</dbReference>
<protein>
    <submittedName>
        <fullName evidence="1">Uncharacterized protein</fullName>
    </submittedName>
</protein>
<dbReference type="HOGENOM" id="CLU_518928_0_0_1"/>
<dbReference type="RefSeq" id="XP_004178017.1">
    <property type="nucleotide sequence ID" value="XM_004177969.1"/>
</dbReference>
<name>I2GWJ6_HENB6</name>
<evidence type="ECO:0000313" key="1">
    <source>
        <dbReference type="EMBL" id="CCH58498.1"/>
    </source>
</evidence>
<accession>I2GWJ6</accession>
<gene>
    <name evidence="1" type="primary">TBLA0A07070</name>
    <name evidence="1" type="ORF">TBLA_0A07070</name>
</gene>
<dbReference type="KEGG" id="tbl:TBLA_0A07070"/>
<keyword evidence="2" id="KW-1185">Reference proteome</keyword>